<sequence>MQVVDGTSYSITATASYGAGTIPNTALGQEYADGQIKAGSKSATKGTISGYRNGFYGTTTSQSSGTFESNDIRALTATNKAVTAGTVWNISIPVGARSVIFAYPATIRDATSVLDANGLNAEIKTAFTKIQAQVAGANGYNPIEYKVYYTNYANANDTQNTYKVTI</sequence>
<dbReference type="EMBL" id="BK032775">
    <property type="protein sequence ID" value="DAF59709.1"/>
    <property type="molecule type" value="Genomic_DNA"/>
</dbReference>
<accession>A0A8S5T8P6</accession>
<protein>
    <submittedName>
        <fullName evidence="1">Uncharacterized protein</fullName>
    </submittedName>
</protein>
<organism evidence="1">
    <name type="scientific">Siphoviridae sp. ct0Wl9</name>
    <dbReference type="NCBI Taxonomy" id="2827763"/>
    <lineage>
        <taxon>Viruses</taxon>
        <taxon>Duplodnaviria</taxon>
        <taxon>Heunggongvirae</taxon>
        <taxon>Uroviricota</taxon>
        <taxon>Caudoviricetes</taxon>
    </lineage>
</organism>
<reference evidence="1" key="1">
    <citation type="journal article" date="2021" name="Proc. Natl. Acad. Sci. U.S.A.">
        <title>A Catalog of Tens of Thousands of Viruses from Human Metagenomes Reveals Hidden Associations with Chronic Diseases.</title>
        <authorList>
            <person name="Tisza M.J."/>
            <person name="Buck C.B."/>
        </authorList>
    </citation>
    <scope>NUCLEOTIDE SEQUENCE</scope>
    <source>
        <strain evidence="1">Ct0Wl9</strain>
    </source>
</reference>
<evidence type="ECO:0000313" key="1">
    <source>
        <dbReference type="EMBL" id="DAF59709.1"/>
    </source>
</evidence>
<name>A0A8S5T8P6_9CAUD</name>
<proteinExistence type="predicted"/>